<keyword evidence="2" id="KW-1133">Transmembrane helix</keyword>
<dbReference type="Pfam" id="PF00685">
    <property type="entry name" value="Sulfotransfer_1"/>
    <property type="match status" value="1"/>
</dbReference>
<evidence type="ECO:0000256" key="1">
    <source>
        <dbReference type="ARBA" id="ARBA00010236"/>
    </source>
</evidence>
<dbReference type="PANTHER" id="PTHR45964:SF5">
    <property type="entry name" value="WSCD FAMILY MEMBER CG9164"/>
    <property type="match status" value="1"/>
</dbReference>
<dbReference type="GO" id="GO:0008146">
    <property type="term" value="F:sulfotransferase activity"/>
    <property type="evidence" value="ECO:0007669"/>
    <property type="project" value="InterPro"/>
</dbReference>
<dbReference type="RefSeq" id="XP_028026807.1">
    <property type="nucleotide sequence ID" value="XM_028171006.1"/>
</dbReference>
<dbReference type="SUPFAM" id="SSF52540">
    <property type="entry name" value="P-loop containing nucleoside triphosphate hydrolases"/>
    <property type="match status" value="1"/>
</dbReference>
<feature type="transmembrane region" description="Helical" evidence="2">
    <location>
        <begin position="12"/>
        <end position="31"/>
    </location>
</feature>
<dbReference type="InterPro" id="IPR000863">
    <property type="entry name" value="Sulfotransferase_dom"/>
</dbReference>
<organism evidence="4 5">
    <name type="scientific">Bombyx mandarina</name>
    <name type="common">Wild silk moth</name>
    <name type="synonym">Wild silkworm</name>
    <dbReference type="NCBI Taxonomy" id="7092"/>
    <lineage>
        <taxon>Eukaryota</taxon>
        <taxon>Metazoa</taxon>
        <taxon>Ecdysozoa</taxon>
        <taxon>Arthropoda</taxon>
        <taxon>Hexapoda</taxon>
        <taxon>Insecta</taxon>
        <taxon>Pterygota</taxon>
        <taxon>Neoptera</taxon>
        <taxon>Endopterygota</taxon>
        <taxon>Lepidoptera</taxon>
        <taxon>Glossata</taxon>
        <taxon>Ditrysia</taxon>
        <taxon>Bombycoidea</taxon>
        <taxon>Bombycidae</taxon>
        <taxon>Bombycinae</taxon>
        <taxon>Bombyx</taxon>
    </lineage>
</organism>
<reference evidence="5" key="1">
    <citation type="submission" date="2025-08" db="UniProtKB">
        <authorList>
            <consortium name="RefSeq"/>
        </authorList>
    </citation>
    <scope>IDENTIFICATION</scope>
    <source>
        <tissue evidence="5">Silk gland</tissue>
    </source>
</reference>
<feature type="domain" description="Sulfotransferase" evidence="3">
    <location>
        <begin position="76"/>
        <end position="248"/>
    </location>
</feature>
<evidence type="ECO:0000313" key="5">
    <source>
        <dbReference type="RefSeq" id="XP_028026807.1"/>
    </source>
</evidence>
<keyword evidence="2" id="KW-0472">Membrane</keyword>
<dbReference type="InterPro" id="IPR051589">
    <property type="entry name" value="Sialate-O-sulfotransferase"/>
</dbReference>
<keyword evidence="2" id="KW-0812">Transmembrane</keyword>
<protein>
    <submittedName>
        <fullName evidence="5">WSCD family member AAEL009094 isoform X1</fullName>
    </submittedName>
</protein>
<dbReference type="InterPro" id="IPR027417">
    <property type="entry name" value="P-loop_NTPase"/>
</dbReference>
<dbReference type="Proteomes" id="UP000504629">
    <property type="component" value="Unplaced"/>
</dbReference>
<feature type="transmembrane region" description="Helical" evidence="2">
    <location>
        <begin position="86"/>
        <end position="107"/>
    </location>
</feature>
<dbReference type="AlphaFoldDB" id="A0A6J2JCI2"/>
<evidence type="ECO:0000259" key="3">
    <source>
        <dbReference type="Pfam" id="PF00685"/>
    </source>
</evidence>
<dbReference type="OrthoDB" id="5985073at2759"/>
<sequence length="303" mass="34592">MRYIIMSRRTIFLFAAAVVMLYFSIILFMLSPLHGTKSAYYGNNYMNHFGFRQIPSVNWCHELRWQSPPSPHVVALASYPGSGNTWFRYLLQQATVIILGIVTGSVYMDYGLRVHGFPAENVTDGSVLVVKTHEAPPAHSDKFKSAILLIRNPRDAILADFNRLHKGHIGTAPKSAFKRISHDKKTEWWWHVRREVVSWEALHRAWLAGFRGALLVLRYEQLAEDPGPPLQAALAFLNRTVPQESLECALANKEGIYRRRNKHQNFDPFTPQMYELLDAAQARVAGLVARRTRDVTTRPPTRA</sequence>
<proteinExistence type="inferred from homology"/>
<evidence type="ECO:0000313" key="4">
    <source>
        <dbReference type="Proteomes" id="UP000504629"/>
    </source>
</evidence>
<dbReference type="Gene3D" id="3.40.50.300">
    <property type="entry name" value="P-loop containing nucleotide triphosphate hydrolases"/>
    <property type="match status" value="1"/>
</dbReference>
<comment type="similarity">
    <text evidence="1">Belongs to the WSCD family.</text>
</comment>
<dbReference type="PANTHER" id="PTHR45964">
    <property type="entry name" value="WSCD FAMILY MEMBER CG9164"/>
    <property type="match status" value="1"/>
</dbReference>
<name>A0A6J2JCI2_BOMMA</name>
<accession>A0A6J2JCI2</accession>
<evidence type="ECO:0000256" key="2">
    <source>
        <dbReference type="SAM" id="Phobius"/>
    </source>
</evidence>
<dbReference type="KEGG" id="bman:114240460"/>
<gene>
    <name evidence="5" type="primary">LOC114240460</name>
</gene>
<dbReference type="GeneID" id="114240460"/>
<keyword evidence="4" id="KW-1185">Reference proteome</keyword>